<evidence type="ECO:0000256" key="4">
    <source>
        <dbReference type="ARBA" id="ARBA00023125"/>
    </source>
</evidence>
<keyword evidence="4" id="KW-0238">DNA-binding</keyword>
<keyword evidence="3" id="KW-0731">Sigma factor</keyword>
<dbReference type="InterPro" id="IPR014284">
    <property type="entry name" value="RNA_pol_sigma-70_dom"/>
</dbReference>
<dbReference type="InterPro" id="IPR039425">
    <property type="entry name" value="RNA_pol_sigma-70-like"/>
</dbReference>
<keyword evidence="2" id="KW-0805">Transcription regulation</keyword>
<proteinExistence type="inferred from homology"/>
<keyword evidence="5" id="KW-0804">Transcription</keyword>
<protein>
    <submittedName>
        <fullName evidence="8">RNA polymerase sigma factor</fullName>
    </submittedName>
</protein>
<keyword evidence="9" id="KW-1185">Reference proteome</keyword>
<comment type="similarity">
    <text evidence="1">Belongs to the sigma-70 factor family. ECF subfamily.</text>
</comment>
<dbReference type="EMBL" id="JASVDS010000001">
    <property type="protein sequence ID" value="MDL5030737.1"/>
    <property type="molecule type" value="Genomic_DNA"/>
</dbReference>
<dbReference type="SUPFAM" id="SSF88659">
    <property type="entry name" value="Sigma3 and sigma4 domains of RNA polymerase sigma factors"/>
    <property type="match status" value="1"/>
</dbReference>
<evidence type="ECO:0000259" key="6">
    <source>
        <dbReference type="Pfam" id="PF04542"/>
    </source>
</evidence>
<organism evidence="8 9">
    <name type="scientific">Roseateles subflavus</name>
    <dbReference type="NCBI Taxonomy" id="3053353"/>
    <lineage>
        <taxon>Bacteria</taxon>
        <taxon>Pseudomonadati</taxon>
        <taxon>Pseudomonadota</taxon>
        <taxon>Betaproteobacteria</taxon>
        <taxon>Burkholderiales</taxon>
        <taxon>Sphaerotilaceae</taxon>
        <taxon>Roseateles</taxon>
    </lineage>
</organism>
<sequence length="190" mass="21956">MAEPHDPEDRLDRLLVRRVLDTGEAQAFEQLLRRHQGLVRAQLRRLLHGDAAQADELAQEVFLRLWRKLDQYRGEARFATWLFRLAYTVFLESRRKGRLDVQEGVEPEALDEALGAAPQAPQALRLDLQQALARLPRAERQALMHCAELGLSHEEAAQVMGVPLGTLKSHVQRGKQRLRHWLQDWKERTP</sequence>
<dbReference type="InterPro" id="IPR007627">
    <property type="entry name" value="RNA_pol_sigma70_r2"/>
</dbReference>
<dbReference type="Pfam" id="PF04542">
    <property type="entry name" value="Sigma70_r2"/>
    <property type="match status" value="1"/>
</dbReference>
<dbReference type="Pfam" id="PF08281">
    <property type="entry name" value="Sigma70_r4_2"/>
    <property type="match status" value="1"/>
</dbReference>
<evidence type="ECO:0000256" key="2">
    <source>
        <dbReference type="ARBA" id="ARBA00023015"/>
    </source>
</evidence>
<dbReference type="PANTHER" id="PTHR43133">
    <property type="entry name" value="RNA POLYMERASE ECF-TYPE SIGMA FACTO"/>
    <property type="match status" value="1"/>
</dbReference>
<dbReference type="RefSeq" id="WP_285980866.1">
    <property type="nucleotide sequence ID" value="NZ_JASVDS010000001.1"/>
</dbReference>
<evidence type="ECO:0000313" key="9">
    <source>
        <dbReference type="Proteomes" id="UP001238603"/>
    </source>
</evidence>
<evidence type="ECO:0000256" key="5">
    <source>
        <dbReference type="ARBA" id="ARBA00023163"/>
    </source>
</evidence>
<dbReference type="InterPro" id="IPR013249">
    <property type="entry name" value="RNA_pol_sigma70_r4_t2"/>
</dbReference>
<dbReference type="InterPro" id="IPR036388">
    <property type="entry name" value="WH-like_DNA-bd_sf"/>
</dbReference>
<dbReference type="CDD" id="cd06171">
    <property type="entry name" value="Sigma70_r4"/>
    <property type="match status" value="1"/>
</dbReference>
<dbReference type="InterPro" id="IPR013324">
    <property type="entry name" value="RNA_pol_sigma_r3/r4-like"/>
</dbReference>
<evidence type="ECO:0000256" key="3">
    <source>
        <dbReference type="ARBA" id="ARBA00023082"/>
    </source>
</evidence>
<accession>A0ABT7LD07</accession>
<dbReference type="InterPro" id="IPR013325">
    <property type="entry name" value="RNA_pol_sigma_r2"/>
</dbReference>
<feature type="domain" description="RNA polymerase sigma factor 70 region 4 type 2" evidence="7">
    <location>
        <begin position="126"/>
        <end position="178"/>
    </location>
</feature>
<evidence type="ECO:0000259" key="7">
    <source>
        <dbReference type="Pfam" id="PF08281"/>
    </source>
</evidence>
<reference evidence="8 9" key="1">
    <citation type="submission" date="2023-06" db="EMBL/GenBank/DDBJ databases">
        <title>Pelomonas sp. APW6 16S ribosomal RNA gene genome sequencing and assembly.</title>
        <authorList>
            <person name="Woo H."/>
        </authorList>
    </citation>
    <scope>NUCLEOTIDE SEQUENCE [LARGE SCALE GENOMIC DNA]</scope>
    <source>
        <strain evidence="8 9">APW6</strain>
    </source>
</reference>
<gene>
    <name evidence="8" type="ORF">QRD43_02370</name>
</gene>
<dbReference type="Gene3D" id="1.10.10.10">
    <property type="entry name" value="Winged helix-like DNA-binding domain superfamily/Winged helix DNA-binding domain"/>
    <property type="match status" value="1"/>
</dbReference>
<feature type="domain" description="RNA polymerase sigma-70 region 2" evidence="6">
    <location>
        <begin position="31"/>
        <end position="97"/>
    </location>
</feature>
<dbReference type="SUPFAM" id="SSF88946">
    <property type="entry name" value="Sigma2 domain of RNA polymerase sigma factors"/>
    <property type="match status" value="1"/>
</dbReference>
<dbReference type="Gene3D" id="1.10.1740.10">
    <property type="match status" value="1"/>
</dbReference>
<comment type="caution">
    <text evidence="8">The sequence shown here is derived from an EMBL/GenBank/DDBJ whole genome shotgun (WGS) entry which is preliminary data.</text>
</comment>
<evidence type="ECO:0000313" key="8">
    <source>
        <dbReference type="EMBL" id="MDL5030737.1"/>
    </source>
</evidence>
<dbReference type="PANTHER" id="PTHR43133:SF8">
    <property type="entry name" value="RNA POLYMERASE SIGMA FACTOR HI_1459-RELATED"/>
    <property type="match status" value="1"/>
</dbReference>
<dbReference type="NCBIfam" id="TIGR02937">
    <property type="entry name" value="sigma70-ECF"/>
    <property type="match status" value="1"/>
</dbReference>
<evidence type="ECO:0000256" key="1">
    <source>
        <dbReference type="ARBA" id="ARBA00010641"/>
    </source>
</evidence>
<name>A0ABT7LD07_9BURK</name>
<dbReference type="Proteomes" id="UP001238603">
    <property type="component" value="Unassembled WGS sequence"/>
</dbReference>